<dbReference type="AlphaFoldDB" id="E8LX77"/>
<dbReference type="InterPro" id="IPR021242">
    <property type="entry name" value="DUF2799"/>
</dbReference>
<dbReference type="Pfam" id="PF10973">
    <property type="entry name" value="DUF2799"/>
    <property type="match status" value="1"/>
</dbReference>
<sequence>MRYILTLGLLLLVGCASQPTPLSSVQGDWFDYGQARAEKGYLQQSEKQLAKLDQGNYLNQELYTAYIMGYEKGRESYCGQNAYMLGVTGKPYLGICDQLDPFFNQDYISGRNSTAGSMF</sequence>
<name>E8LX77_9VIBR</name>
<evidence type="ECO:0000256" key="1">
    <source>
        <dbReference type="SAM" id="SignalP"/>
    </source>
</evidence>
<dbReference type="OrthoDB" id="5917937at2"/>
<organism evidence="2 3">
    <name type="scientific">Vibrio brasiliensis LMG 20546</name>
    <dbReference type="NCBI Taxonomy" id="945543"/>
    <lineage>
        <taxon>Bacteria</taxon>
        <taxon>Pseudomonadati</taxon>
        <taxon>Pseudomonadota</taxon>
        <taxon>Gammaproteobacteria</taxon>
        <taxon>Vibrionales</taxon>
        <taxon>Vibrionaceae</taxon>
        <taxon>Vibrio</taxon>
        <taxon>Vibrio oreintalis group</taxon>
    </lineage>
</organism>
<keyword evidence="3" id="KW-1185">Reference proteome</keyword>
<feature type="signal peptide" evidence="1">
    <location>
        <begin position="1"/>
        <end position="18"/>
    </location>
</feature>
<dbReference type="eggNOG" id="ENOG503234W">
    <property type="taxonomic scope" value="Bacteria"/>
</dbReference>
<dbReference type="PROSITE" id="PS51257">
    <property type="entry name" value="PROKAR_LIPOPROTEIN"/>
    <property type="match status" value="1"/>
</dbReference>
<keyword evidence="1" id="KW-0732">Signal</keyword>
<protein>
    <recommendedName>
        <fullName evidence="4">Lipoprotein</fullName>
    </recommendedName>
</protein>
<dbReference type="Proteomes" id="UP000004371">
    <property type="component" value="Unassembled WGS sequence"/>
</dbReference>
<evidence type="ECO:0008006" key="4">
    <source>
        <dbReference type="Google" id="ProtNLM"/>
    </source>
</evidence>
<dbReference type="EMBL" id="AEVS01000079">
    <property type="protein sequence ID" value="EGA64696.1"/>
    <property type="molecule type" value="Genomic_DNA"/>
</dbReference>
<dbReference type="STRING" id="945543.VIBR0546_01396"/>
<feature type="chain" id="PRO_5003224461" description="Lipoprotein" evidence="1">
    <location>
        <begin position="19"/>
        <end position="119"/>
    </location>
</feature>
<accession>E8LX77</accession>
<comment type="caution">
    <text evidence="2">The sequence shown here is derived from an EMBL/GenBank/DDBJ whole genome shotgun (WGS) entry which is preliminary data.</text>
</comment>
<dbReference type="RefSeq" id="WP_006880456.1">
    <property type="nucleotide sequence ID" value="NZ_AEVS01000079.1"/>
</dbReference>
<evidence type="ECO:0000313" key="3">
    <source>
        <dbReference type="Proteomes" id="UP000004371"/>
    </source>
</evidence>
<reference evidence="2 3" key="1">
    <citation type="journal article" date="2012" name="Int. J. Syst. Evol. Microbiol.">
        <title>Vibrio caribbeanicus sp. nov., isolated from the marine sponge Scleritoderma cyanea.</title>
        <authorList>
            <person name="Hoffmann M."/>
            <person name="Monday S.R."/>
            <person name="Allard M.W."/>
            <person name="Strain E.A."/>
            <person name="Whittaker P."/>
            <person name="Naum M."/>
            <person name="McCarthy P.J."/>
            <person name="Lopez J.V."/>
            <person name="Fischer M."/>
            <person name="Brown E.W."/>
        </authorList>
    </citation>
    <scope>NUCLEOTIDE SEQUENCE [LARGE SCALE GENOMIC DNA]</scope>
    <source>
        <strain evidence="2 3">LMG 20546</strain>
    </source>
</reference>
<evidence type="ECO:0000313" key="2">
    <source>
        <dbReference type="EMBL" id="EGA64696.1"/>
    </source>
</evidence>
<gene>
    <name evidence="2" type="ORF">VIBR0546_01396</name>
</gene>
<proteinExistence type="predicted"/>